<organism evidence="2 3">
    <name type="scientific">Sistotremastrum niveocremeum HHB9708</name>
    <dbReference type="NCBI Taxonomy" id="1314777"/>
    <lineage>
        <taxon>Eukaryota</taxon>
        <taxon>Fungi</taxon>
        <taxon>Dikarya</taxon>
        <taxon>Basidiomycota</taxon>
        <taxon>Agaricomycotina</taxon>
        <taxon>Agaricomycetes</taxon>
        <taxon>Sistotremastrales</taxon>
        <taxon>Sistotremastraceae</taxon>
        <taxon>Sertulicium</taxon>
        <taxon>Sertulicium niveocremeum</taxon>
    </lineage>
</organism>
<gene>
    <name evidence="2" type="ORF">SISNIDRAFT_471198</name>
</gene>
<dbReference type="EMBL" id="KV419455">
    <property type="protein sequence ID" value="KZS87176.1"/>
    <property type="molecule type" value="Genomic_DNA"/>
</dbReference>
<sequence length="245" mass="26810">MVSTEQTRVMIATWVEDVVRSRETMSADDEIVGDAVGKIGTHDSGANCPDLINPSSYRYPYRLETKSIVDRTVEDERVESDDGLDEVAFEGRSCSRGSRSCVRLKETKTTPSPRPSLVDDAGGSGRRWSETAATFAGAIEPFRVFKSLGSGSARKAVGPAQARPRLEPEPVQHYLEAREGAGTYLVGVHVSGNWKRTSEKGRSGIGCAVLGRNGYKQRVWARRKVGLGWDCTTIFGQNPGQNDWV</sequence>
<accession>A0A164MYI5</accession>
<feature type="region of interest" description="Disordered" evidence="1">
    <location>
        <begin position="104"/>
        <end position="126"/>
    </location>
</feature>
<keyword evidence="3" id="KW-1185">Reference proteome</keyword>
<reference evidence="2 3" key="1">
    <citation type="journal article" date="2016" name="Mol. Biol. Evol.">
        <title>Comparative Genomics of Early-Diverging Mushroom-Forming Fungi Provides Insights into the Origins of Lignocellulose Decay Capabilities.</title>
        <authorList>
            <person name="Nagy L.G."/>
            <person name="Riley R."/>
            <person name="Tritt A."/>
            <person name="Adam C."/>
            <person name="Daum C."/>
            <person name="Floudas D."/>
            <person name="Sun H."/>
            <person name="Yadav J.S."/>
            <person name="Pangilinan J."/>
            <person name="Larsson K.H."/>
            <person name="Matsuura K."/>
            <person name="Barry K."/>
            <person name="Labutti K."/>
            <person name="Kuo R."/>
            <person name="Ohm R.A."/>
            <person name="Bhattacharya S.S."/>
            <person name="Shirouzu T."/>
            <person name="Yoshinaga Y."/>
            <person name="Martin F.M."/>
            <person name="Grigoriev I.V."/>
            <person name="Hibbett D.S."/>
        </authorList>
    </citation>
    <scope>NUCLEOTIDE SEQUENCE [LARGE SCALE GENOMIC DNA]</scope>
    <source>
        <strain evidence="2 3">HHB9708</strain>
    </source>
</reference>
<protein>
    <submittedName>
        <fullName evidence="2">Uncharacterized protein</fullName>
    </submittedName>
</protein>
<dbReference type="AlphaFoldDB" id="A0A164MYI5"/>
<evidence type="ECO:0000313" key="3">
    <source>
        <dbReference type="Proteomes" id="UP000076722"/>
    </source>
</evidence>
<evidence type="ECO:0000256" key="1">
    <source>
        <dbReference type="SAM" id="MobiDB-lite"/>
    </source>
</evidence>
<evidence type="ECO:0000313" key="2">
    <source>
        <dbReference type="EMBL" id="KZS87176.1"/>
    </source>
</evidence>
<name>A0A164MYI5_9AGAM</name>
<dbReference type="Proteomes" id="UP000076722">
    <property type="component" value="Unassembled WGS sequence"/>
</dbReference>
<proteinExistence type="predicted"/>